<dbReference type="AlphaFoldDB" id="A0A6A5TE45"/>
<dbReference type="Proteomes" id="UP000800035">
    <property type="component" value="Unassembled WGS sequence"/>
</dbReference>
<dbReference type="PANTHER" id="PTHR38797">
    <property type="entry name" value="NUCLEAR PORE COMPLEX PROTEIN NUP85-RELATED"/>
    <property type="match status" value="1"/>
</dbReference>
<dbReference type="OrthoDB" id="3350591at2759"/>
<dbReference type="InterPro" id="IPR053204">
    <property type="entry name" value="Oxopyrrolidines_Biosynth-assoc"/>
</dbReference>
<accession>A0A6A5TE45</accession>
<proteinExistence type="predicted"/>
<keyword evidence="2" id="KW-1185">Reference proteome</keyword>
<dbReference type="Pfam" id="PF12311">
    <property type="entry name" value="DUF3632"/>
    <property type="match status" value="1"/>
</dbReference>
<protein>
    <submittedName>
        <fullName evidence="1">Uncharacterized protein</fullName>
    </submittedName>
</protein>
<gene>
    <name evidence="1" type="ORF">CC80DRAFT_539604</name>
</gene>
<evidence type="ECO:0000313" key="2">
    <source>
        <dbReference type="Proteomes" id="UP000800035"/>
    </source>
</evidence>
<dbReference type="EMBL" id="ML977025">
    <property type="protein sequence ID" value="KAF1950570.1"/>
    <property type="molecule type" value="Genomic_DNA"/>
</dbReference>
<sequence>MSNASYESFIKSQTEQRYPPFAEQLAALETLFSDPSVPISEIAKKAADPLVVAYKNAPNGSGPDVAKAARIMHALNIAVRELTEYNDKLVELVYEMHNMPGEEEAGVVLGYFNSEWIEFGSDFKYARESDPDRNAKLQAWINMNSFCAKLSLKRDPKVDRRWDSDWIFRTALEKTPWDNKDNSDLLENVDLELENQRAEYEYQLEQRDIKSLNFWIPGAAVWIKIDGKGIYEMAGKMSREYDWDKTNWKGPKGWSKERFGYWRERFAWVSTVETLERRTKVDAREAANIMKDIEENAAKGS</sequence>
<dbReference type="PANTHER" id="PTHR38797:SF4">
    <property type="entry name" value="NUCLEAR PORE COMPLEX PROTEIN NUP85"/>
    <property type="match status" value="1"/>
</dbReference>
<organism evidence="1 2">
    <name type="scientific">Byssothecium circinans</name>
    <dbReference type="NCBI Taxonomy" id="147558"/>
    <lineage>
        <taxon>Eukaryota</taxon>
        <taxon>Fungi</taxon>
        <taxon>Dikarya</taxon>
        <taxon>Ascomycota</taxon>
        <taxon>Pezizomycotina</taxon>
        <taxon>Dothideomycetes</taxon>
        <taxon>Pleosporomycetidae</taxon>
        <taxon>Pleosporales</taxon>
        <taxon>Massarineae</taxon>
        <taxon>Massarinaceae</taxon>
        <taxon>Byssothecium</taxon>
    </lineage>
</organism>
<name>A0A6A5TE45_9PLEO</name>
<evidence type="ECO:0000313" key="1">
    <source>
        <dbReference type="EMBL" id="KAF1950570.1"/>
    </source>
</evidence>
<dbReference type="InterPro" id="IPR022085">
    <property type="entry name" value="OpdG"/>
</dbReference>
<reference evidence="1" key="1">
    <citation type="journal article" date="2020" name="Stud. Mycol.">
        <title>101 Dothideomycetes genomes: a test case for predicting lifestyles and emergence of pathogens.</title>
        <authorList>
            <person name="Haridas S."/>
            <person name="Albert R."/>
            <person name="Binder M."/>
            <person name="Bloem J."/>
            <person name="Labutti K."/>
            <person name="Salamov A."/>
            <person name="Andreopoulos B."/>
            <person name="Baker S."/>
            <person name="Barry K."/>
            <person name="Bills G."/>
            <person name="Bluhm B."/>
            <person name="Cannon C."/>
            <person name="Castanera R."/>
            <person name="Culley D."/>
            <person name="Daum C."/>
            <person name="Ezra D."/>
            <person name="Gonzalez J."/>
            <person name="Henrissat B."/>
            <person name="Kuo A."/>
            <person name="Liang C."/>
            <person name="Lipzen A."/>
            <person name="Lutzoni F."/>
            <person name="Magnuson J."/>
            <person name="Mondo S."/>
            <person name="Nolan M."/>
            <person name="Ohm R."/>
            <person name="Pangilinan J."/>
            <person name="Park H.-J."/>
            <person name="Ramirez L."/>
            <person name="Alfaro M."/>
            <person name="Sun H."/>
            <person name="Tritt A."/>
            <person name="Yoshinaga Y."/>
            <person name="Zwiers L.-H."/>
            <person name="Turgeon B."/>
            <person name="Goodwin S."/>
            <person name="Spatafora J."/>
            <person name="Crous P."/>
            <person name="Grigoriev I."/>
        </authorList>
    </citation>
    <scope>NUCLEOTIDE SEQUENCE</scope>
    <source>
        <strain evidence="1">CBS 675.92</strain>
    </source>
</reference>